<feature type="transmembrane region" description="Helical" evidence="2">
    <location>
        <begin position="6"/>
        <end position="25"/>
    </location>
</feature>
<evidence type="ECO:0000256" key="2">
    <source>
        <dbReference type="SAM" id="Phobius"/>
    </source>
</evidence>
<sequence>MFLILRLFNSILFVVANVSVALYTLQRFFRAMRTHYQMVDEVEEYSNLVDQSRASLDYVGAKVMEALREMESDIGKEVYVTHNLTKLSTKIASVSRRFAELEEGIIELARLNHNMENATIETPSDINEEVRRILTSLKRHKSSAASEHNQRPQSHQSHQRRTTRMSRSHVTSPVDPVQQLPAVAPNPVSKFTAVRPSRHRSRSPGLVSEVMLLDEQRRSPADKPIGFRPAWMCPV</sequence>
<evidence type="ECO:0000256" key="1">
    <source>
        <dbReference type="SAM" id="MobiDB-lite"/>
    </source>
</evidence>
<feature type="region of interest" description="Disordered" evidence="1">
    <location>
        <begin position="138"/>
        <end position="181"/>
    </location>
</feature>
<organism evidence="3 4">
    <name type="scientific">Trichomalopsis sarcophagae</name>
    <dbReference type="NCBI Taxonomy" id="543379"/>
    <lineage>
        <taxon>Eukaryota</taxon>
        <taxon>Metazoa</taxon>
        <taxon>Ecdysozoa</taxon>
        <taxon>Arthropoda</taxon>
        <taxon>Hexapoda</taxon>
        <taxon>Insecta</taxon>
        <taxon>Pterygota</taxon>
        <taxon>Neoptera</taxon>
        <taxon>Endopterygota</taxon>
        <taxon>Hymenoptera</taxon>
        <taxon>Apocrita</taxon>
        <taxon>Proctotrupomorpha</taxon>
        <taxon>Chalcidoidea</taxon>
        <taxon>Pteromalidae</taxon>
        <taxon>Pteromalinae</taxon>
        <taxon>Trichomalopsis</taxon>
    </lineage>
</organism>
<gene>
    <name evidence="3" type="ORF">TSAR_006558</name>
</gene>
<keyword evidence="2" id="KW-0812">Transmembrane</keyword>
<dbReference type="EMBL" id="NNAY01000332">
    <property type="protein sequence ID" value="OXU29156.1"/>
    <property type="molecule type" value="Genomic_DNA"/>
</dbReference>
<comment type="caution">
    <text evidence="3">The sequence shown here is derived from an EMBL/GenBank/DDBJ whole genome shotgun (WGS) entry which is preliminary data.</text>
</comment>
<reference evidence="3 4" key="1">
    <citation type="journal article" date="2017" name="Curr. Biol.">
        <title>The Evolution of Venom by Co-option of Single-Copy Genes.</title>
        <authorList>
            <person name="Martinson E.O."/>
            <person name="Mrinalini"/>
            <person name="Kelkar Y.D."/>
            <person name="Chang C.H."/>
            <person name="Werren J.H."/>
        </authorList>
    </citation>
    <scope>NUCLEOTIDE SEQUENCE [LARGE SCALE GENOMIC DNA]</scope>
    <source>
        <strain evidence="3 4">Alberta</strain>
        <tissue evidence="3">Whole body</tissue>
    </source>
</reference>
<protein>
    <submittedName>
        <fullName evidence="3">Uncharacterized protein</fullName>
    </submittedName>
</protein>
<dbReference type="AlphaFoldDB" id="A0A232FEH6"/>
<evidence type="ECO:0000313" key="4">
    <source>
        <dbReference type="Proteomes" id="UP000215335"/>
    </source>
</evidence>
<feature type="compositionally biased region" description="Basic residues" evidence="1">
    <location>
        <begin position="157"/>
        <end position="167"/>
    </location>
</feature>
<dbReference type="Proteomes" id="UP000215335">
    <property type="component" value="Unassembled WGS sequence"/>
</dbReference>
<keyword evidence="2" id="KW-0472">Membrane</keyword>
<proteinExistence type="predicted"/>
<name>A0A232FEH6_9HYME</name>
<accession>A0A232FEH6</accession>
<dbReference type="OrthoDB" id="7694745at2759"/>
<keyword evidence="4" id="KW-1185">Reference proteome</keyword>
<keyword evidence="2" id="KW-1133">Transmembrane helix</keyword>
<evidence type="ECO:0000313" key="3">
    <source>
        <dbReference type="EMBL" id="OXU29156.1"/>
    </source>
</evidence>